<dbReference type="Gene3D" id="3.40.50.720">
    <property type="entry name" value="NAD(P)-binding Rossmann-like Domain"/>
    <property type="match status" value="1"/>
</dbReference>
<dbReference type="InterPro" id="IPR057326">
    <property type="entry name" value="KR_dom"/>
</dbReference>
<dbReference type="Pfam" id="PF13561">
    <property type="entry name" value="adh_short_C2"/>
    <property type="match status" value="1"/>
</dbReference>
<dbReference type="PRINTS" id="PR00081">
    <property type="entry name" value="GDHRDH"/>
</dbReference>
<dbReference type="SMART" id="SM00822">
    <property type="entry name" value="PKS_KR"/>
    <property type="match status" value="1"/>
</dbReference>
<dbReference type="GO" id="GO:0016491">
    <property type="term" value="F:oxidoreductase activity"/>
    <property type="evidence" value="ECO:0007669"/>
    <property type="project" value="UniProtKB-KW"/>
</dbReference>
<evidence type="ECO:0000256" key="2">
    <source>
        <dbReference type="ARBA" id="ARBA00023002"/>
    </source>
</evidence>
<dbReference type="STRING" id="1185767.IIF7_16337"/>
<organism evidence="4 5">
    <name type="scientific">Zunongwangia atlantica 22II14-10F7</name>
    <dbReference type="NCBI Taxonomy" id="1185767"/>
    <lineage>
        <taxon>Bacteria</taxon>
        <taxon>Pseudomonadati</taxon>
        <taxon>Bacteroidota</taxon>
        <taxon>Flavobacteriia</taxon>
        <taxon>Flavobacteriales</taxon>
        <taxon>Flavobacteriaceae</taxon>
        <taxon>Zunongwangia</taxon>
    </lineage>
</organism>
<feature type="domain" description="Ketoreductase" evidence="3">
    <location>
        <begin position="3"/>
        <end position="167"/>
    </location>
</feature>
<dbReference type="Proteomes" id="UP000192746">
    <property type="component" value="Unassembled WGS sequence"/>
</dbReference>
<proteinExistence type="inferred from homology"/>
<evidence type="ECO:0000256" key="1">
    <source>
        <dbReference type="ARBA" id="ARBA00006484"/>
    </source>
</evidence>
<dbReference type="PANTHER" id="PTHR43477:SF1">
    <property type="entry name" value="DIHYDROANTICAPSIN 7-DEHYDROGENASE"/>
    <property type="match status" value="1"/>
</dbReference>
<accession>A0A1Y1T1E3</accession>
<dbReference type="SUPFAM" id="SSF51735">
    <property type="entry name" value="NAD(P)-binding Rossmann-fold domains"/>
    <property type="match status" value="1"/>
</dbReference>
<comment type="caution">
    <text evidence="4">The sequence shown here is derived from an EMBL/GenBank/DDBJ whole genome shotgun (WGS) entry which is preliminary data.</text>
</comment>
<protein>
    <submittedName>
        <fullName evidence="4">Short-chain dehydrogenase/reductase</fullName>
    </submittedName>
</protein>
<dbReference type="InterPro" id="IPR051122">
    <property type="entry name" value="SDR_DHRS6-like"/>
</dbReference>
<sequence length="232" mass="25337">MGKNILLIGGSTGIGFEIAKKLHKDHHIYIASRKKADLENLEVTHFEFDVLKDNISSLDLPEKLDGLVYCPGSINLKPFKMLKPKDFEEEMQLNFFGLIKVVNALMPKLKSANQASLVFFSSVAVKVGMPFHTSVAAAKGAIEGFAKSLAAEYAPSIRVNVVSPSLTDTPLAEKLLNNEKKKEKMDQRHPLKRVGTTADIANISAFILSEESSWITGQVLGVDGGLSTLNIQ</sequence>
<dbReference type="AlphaFoldDB" id="A0A1Y1T1E3"/>
<dbReference type="OrthoDB" id="9803333at2"/>
<evidence type="ECO:0000313" key="5">
    <source>
        <dbReference type="Proteomes" id="UP000192746"/>
    </source>
</evidence>
<keyword evidence="5" id="KW-1185">Reference proteome</keyword>
<evidence type="ECO:0000259" key="3">
    <source>
        <dbReference type="SMART" id="SM00822"/>
    </source>
</evidence>
<gene>
    <name evidence="4" type="ORF">IIF7_16337</name>
</gene>
<comment type="similarity">
    <text evidence="1">Belongs to the short-chain dehydrogenases/reductases (SDR) family.</text>
</comment>
<reference evidence="4 5" key="1">
    <citation type="submission" date="2013-04" db="EMBL/GenBank/DDBJ databases">
        <title>Zunongwangia sp. 22II14-10F7 Genome Sequencing.</title>
        <authorList>
            <person name="Lai Q."/>
            <person name="Shao Z."/>
        </authorList>
    </citation>
    <scope>NUCLEOTIDE SEQUENCE [LARGE SCALE GENOMIC DNA]</scope>
    <source>
        <strain evidence="4 5">22II14-10F7</strain>
    </source>
</reference>
<name>A0A1Y1T1E3_9FLAO</name>
<dbReference type="RefSeq" id="WP_084842775.1">
    <property type="nucleotide sequence ID" value="NZ_ARYN01000016.1"/>
</dbReference>
<dbReference type="PANTHER" id="PTHR43477">
    <property type="entry name" value="DIHYDROANTICAPSIN 7-DEHYDROGENASE"/>
    <property type="match status" value="1"/>
</dbReference>
<dbReference type="EMBL" id="ARYN01000016">
    <property type="protein sequence ID" value="ORL44303.1"/>
    <property type="molecule type" value="Genomic_DNA"/>
</dbReference>
<keyword evidence="2" id="KW-0560">Oxidoreductase</keyword>
<dbReference type="CDD" id="cd05233">
    <property type="entry name" value="SDR_c"/>
    <property type="match status" value="1"/>
</dbReference>
<dbReference type="InterPro" id="IPR002347">
    <property type="entry name" value="SDR_fam"/>
</dbReference>
<dbReference type="InterPro" id="IPR036291">
    <property type="entry name" value="NAD(P)-bd_dom_sf"/>
</dbReference>
<evidence type="ECO:0000313" key="4">
    <source>
        <dbReference type="EMBL" id="ORL44303.1"/>
    </source>
</evidence>